<proteinExistence type="predicted"/>
<evidence type="ECO:0000313" key="2">
    <source>
        <dbReference type="EMBL" id="TES46356.1"/>
    </source>
</evidence>
<dbReference type="Pfam" id="PF01841">
    <property type="entry name" value="Transglut_core"/>
    <property type="match status" value="1"/>
</dbReference>
<name>A0A4Y7WF13_9BACI</name>
<dbReference type="InterPro" id="IPR038765">
    <property type="entry name" value="Papain-like_cys_pep_sf"/>
</dbReference>
<dbReference type="SUPFAM" id="SSF54001">
    <property type="entry name" value="Cysteine proteinases"/>
    <property type="match status" value="1"/>
</dbReference>
<organism evidence="2 3">
    <name type="scientific">Shouchella lehensis</name>
    <dbReference type="NCBI Taxonomy" id="300825"/>
    <lineage>
        <taxon>Bacteria</taxon>
        <taxon>Bacillati</taxon>
        <taxon>Bacillota</taxon>
        <taxon>Bacilli</taxon>
        <taxon>Bacillales</taxon>
        <taxon>Bacillaceae</taxon>
        <taxon>Shouchella</taxon>
    </lineage>
</organism>
<evidence type="ECO:0000313" key="3">
    <source>
        <dbReference type="Proteomes" id="UP000298210"/>
    </source>
</evidence>
<comment type="caution">
    <text evidence="2">The sequence shown here is derived from an EMBL/GenBank/DDBJ whole genome shotgun (WGS) entry which is preliminary data.</text>
</comment>
<feature type="domain" description="Transglutaminase-like" evidence="1">
    <location>
        <begin position="49"/>
        <end position="151"/>
    </location>
</feature>
<protein>
    <submittedName>
        <fullName evidence="2">Transglutaminase domain-containing protein</fullName>
    </submittedName>
</protein>
<dbReference type="Gene3D" id="3.10.620.30">
    <property type="match status" value="1"/>
</dbReference>
<dbReference type="AlphaFoldDB" id="A0A4Y7WF13"/>
<evidence type="ECO:0000259" key="1">
    <source>
        <dbReference type="Pfam" id="PF01841"/>
    </source>
</evidence>
<dbReference type="EMBL" id="SNUX01000004">
    <property type="protein sequence ID" value="TES46356.1"/>
    <property type="molecule type" value="Genomic_DNA"/>
</dbReference>
<reference evidence="2 3" key="1">
    <citation type="submission" date="2019-03" db="EMBL/GenBank/DDBJ databases">
        <authorList>
            <person name="Liu G."/>
        </authorList>
    </citation>
    <scope>NUCLEOTIDE SEQUENCE [LARGE SCALE GENOMIC DNA]</scope>
    <source>
        <strain evidence="2 3">DSM 19099</strain>
    </source>
</reference>
<sequence>MERKEKSLMEKVLVLETNNQLSQLKLPLYHPTESELLGLYQYVVNQVHLESLSELEQFLAIMNWVHKRFEHNGFNNGDHLTSLELLKRAEKGENYRCAEYARITRDLLLAFGYVARVIRVLSENADYGGVGQSHVCSEVWSTEQEKWIFLDTQCNVYASMNETPLSYYELIQTLEHASIHCLLEKGVSETVYKRFISVYQGYVTTDAQLDGKIIDFVLHLKGKRQLLAFQAMQLSNAVYTQLVEDIYGDPTKTSIIFEYKEQVNPEKVIKEHGLNGSTTIADQLHLFRAEPNFKLVFHTVNPMHNYFKVWFNQDSERELQHNQLDWHLEKGTHSIRVQSVHSSGVAGTVTKMVIRFGEDM</sequence>
<accession>A0A4Y7WF13</accession>
<dbReference type="InterPro" id="IPR002931">
    <property type="entry name" value="Transglutaminase-like"/>
</dbReference>
<gene>
    <name evidence="2" type="ORF">E2L03_16800</name>
</gene>
<dbReference type="Proteomes" id="UP000298210">
    <property type="component" value="Unassembled WGS sequence"/>
</dbReference>